<organism evidence="2 3">
    <name type="scientific">Xylaria bambusicola</name>
    <dbReference type="NCBI Taxonomy" id="326684"/>
    <lineage>
        <taxon>Eukaryota</taxon>
        <taxon>Fungi</taxon>
        <taxon>Dikarya</taxon>
        <taxon>Ascomycota</taxon>
        <taxon>Pezizomycotina</taxon>
        <taxon>Sordariomycetes</taxon>
        <taxon>Xylariomycetidae</taxon>
        <taxon>Xylariales</taxon>
        <taxon>Xylariaceae</taxon>
        <taxon>Xylaria</taxon>
    </lineage>
</organism>
<comment type="caution">
    <text evidence="2">The sequence shown here is derived from an EMBL/GenBank/DDBJ whole genome shotgun (WGS) entry which is preliminary data.</text>
</comment>
<dbReference type="GO" id="GO:0020037">
    <property type="term" value="F:heme binding"/>
    <property type="evidence" value="ECO:0007669"/>
    <property type="project" value="InterPro"/>
</dbReference>
<evidence type="ECO:0000313" key="3">
    <source>
        <dbReference type="Proteomes" id="UP001305414"/>
    </source>
</evidence>
<dbReference type="Gene3D" id="1.10.630.10">
    <property type="entry name" value="Cytochrome P450"/>
    <property type="match status" value="1"/>
</dbReference>
<feature type="transmembrane region" description="Helical" evidence="1">
    <location>
        <begin position="12"/>
        <end position="31"/>
    </location>
</feature>
<reference evidence="2 3" key="1">
    <citation type="submission" date="2023-10" db="EMBL/GenBank/DDBJ databases">
        <title>Draft genome sequence of Xylaria bambusicola isolate GMP-LS, the root and basal stem rot pathogen of sugarcane in Indonesia.</title>
        <authorList>
            <person name="Selvaraj P."/>
            <person name="Muralishankar V."/>
            <person name="Muruganantham S."/>
            <person name="Sp S."/>
            <person name="Haryani S."/>
            <person name="Lau K.J.X."/>
            <person name="Naqvi N.I."/>
        </authorList>
    </citation>
    <scope>NUCLEOTIDE SEQUENCE [LARGE SCALE GENOMIC DNA]</scope>
    <source>
        <strain evidence="2">GMP-LS</strain>
    </source>
</reference>
<keyword evidence="1" id="KW-1133">Transmembrane helix</keyword>
<dbReference type="EMBL" id="JAWHQM010000030">
    <property type="protein sequence ID" value="KAK5633188.1"/>
    <property type="molecule type" value="Genomic_DNA"/>
</dbReference>
<gene>
    <name evidence="2" type="ORF">RRF57_008902</name>
</gene>
<keyword evidence="3" id="KW-1185">Reference proteome</keyword>
<evidence type="ECO:0000313" key="2">
    <source>
        <dbReference type="EMBL" id="KAK5633188.1"/>
    </source>
</evidence>
<keyword evidence="1" id="KW-0472">Membrane</keyword>
<dbReference type="GO" id="GO:0004497">
    <property type="term" value="F:monooxygenase activity"/>
    <property type="evidence" value="ECO:0007669"/>
    <property type="project" value="InterPro"/>
</dbReference>
<dbReference type="SUPFAM" id="SSF48264">
    <property type="entry name" value="Cytochrome P450"/>
    <property type="match status" value="1"/>
</dbReference>
<evidence type="ECO:0008006" key="4">
    <source>
        <dbReference type="Google" id="ProtNLM"/>
    </source>
</evidence>
<sequence length="256" mass="28985">MSTLNDTAILLTAFLFLSPAIVLLRLFIVYLRDDKGFRKYPTQNWASGLTPLAYGWECSRTQKDMHSKRLYEALQENPVLRIGPNWLAFGRSQAVKDIYGFTSRCRKAAIYDNLSQAGANLTNISDKSFHSARRRIVASAYAPKRADVWEPKVADSITALMAQIDIRCTGPRGQDLFDAVHWMFLFSVESVIKVMISKDVFFLRNGTDYIYFKDADGKDRAVRSIHNVHASQRAAATVICRLIRFLVPRIAKGGVR</sequence>
<dbReference type="GO" id="GO:0005506">
    <property type="term" value="F:iron ion binding"/>
    <property type="evidence" value="ECO:0007669"/>
    <property type="project" value="InterPro"/>
</dbReference>
<proteinExistence type="predicted"/>
<evidence type="ECO:0000256" key="1">
    <source>
        <dbReference type="SAM" id="Phobius"/>
    </source>
</evidence>
<dbReference type="GO" id="GO:0016705">
    <property type="term" value="F:oxidoreductase activity, acting on paired donors, with incorporation or reduction of molecular oxygen"/>
    <property type="evidence" value="ECO:0007669"/>
    <property type="project" value="InterPro"/>
</dbReference>
<keyword evidence="1" id="KW-0812">Transmembrane</keyword>
<dbReference type="AlphaFoldDB" id="A0AAN7ZBP1"/>
<dbReference type="Proteomes" id="UP001305414">
    <property type="component" value="Unassembled WGS sequence"/>
</dbReference>
<protein>
    <recommendedName>
        <fullName evidence="4">Cytochrome P450</fullName>
    </recommendedName>
</protein>
<name>A0AAN7ZBP1_9PEZI</name>
<dbReference type="InterPro" id="IPR036396">
    <property type="entry name" value="Cyt_P450_sf"/>
</dbReference>
<accession>A0AAN7ZBP1</accession>